<dbReference type="EMBL" id="JACCKX010000001">
    <property type="protein sequence ID" value="NZA00746.1"/>
    <property type="molecule type" value="Genomic_DNA"/>
</dbReference>
<feature type="transmembrane region" description="Helical" evidence="1">
    <location>
        <begin position="73"/>
        <end position="95"/>
    </location>
</feature>
<name>A0A853IK53_9BURK</name>
<sequence length="127" mass="13990">MSDHKHPPLWIEIIVAILLLASAVLTLGASWGLVRMRTFVQRMHPPALAYVGASWCVTFASIVYFSAQNEGPQLHVWLIIILLSITVPITTVLLARAALFRGRRLNDATLPPALQPKTPPPTAPEQH</sequence>
<accession>A0A853IK53</accession>
<organism evidence="2 3">
    <name type="scientific">Ottowia beijingensis</name>
    <dbReference type="NCBI Taxonomy" id="1207057"/>
    <lineage>
        <taxon>Bacteria</taxon>
        <taxon>Pseudomonadati</taxon>
        <taxon>Pseudomonadota</taxon>
        <taxon>Betaproteobacteria</taxon>
        <taxon>Burkholderiales</taxon>
        <taxon>Comamonadaceae</taxon>
        <taxon>Ottowia</taxon>
    </lineage>
</organism>
<feature type="transmembrane region" description="Helical" evidence="1">
    <location>
        <begin position="46"/>
        <end position="67"/>
    </location>
</feature>
<dbReference type="PANTHER" id="PTHR34703">
    <property type="entry name" value="ANTIPORTER SUBUNIT MNHG2-RELATED"/>
    <property type="match status" value="1"/>
</dbReference>
<dbReference type="PANTHER" id="PTHR34703:SF1">
    <property type="entry name" value="ANTIPORTER SUBUNIT MNHG2-RELATED"/>
    <property type="match status" value="1"/>
</dbReference>
<comment type="caution">
    <text evidence="2">The sequence shown here is derived from an EMBL/GenBank/DDBJ whole genome shotgun (WGS) entry which is preliminary data.</text>
</comment>
<evidence type="ECO:0000256" key="1">
    <source>
        <dbReference type="SAM" id="Phobius"/>
    </source>
</evidence>
<dbReference type="InterPro" id="IPR005133">
    <property type="entry name" value="PhaG_MnhG_YufB"/>
</dbReference>
<dbReference type="Proteomes" id="UP000589716">
    <property type="component" value="Unassembled WGS sequence"/>
</dbReference>
<feature type="transmembrane region" description="Helical" evidence="1">
    <location>
        <begin position="13"/>
        <end position="34"/>
    </location>
</feature>
<keyword evidence="3" id="KW-1185">Reference proteome</keyword>
<protein>
    <submittedName>
        <fullName evidence="2">Na+/H+ antiporter subunit G</fullName>
    </submittedName>
</protein>
<dbReference type="NCBIfam" id="NF009315">
    <property type="entry name" value="PRK12674.1-4"/>
    <property type="match status" value="1"/>
</dbReference>
<dbReference type="AlphaFoldDB" id="A0A853IK53"/>
<dbReference type="GO" id="GO:0015385">
    <property type="term" value="F:sodium:proton antiporter activity"/>
    <property type="evidence" value="ECO:0007669"/>
    <property type="project" value="TreeGrafter"/>
</dbReference>
<keyword evidence="1" id="KW-0812">Transmembrane</keyword>
<reference evidence="2 3" key="1">
    <citation type="submission" date="2020-07" db="EMBL/GenBank/DDBJ databases">
        <authorList>
            <person name="Maaloum M."/>
        </authorList>
    </citation>
    <scope>NUCLEOTIDE SEQUENCE [LARGE SCALE GENOMIC DNA]</scope>
    <source>
        <strain evidence="2 3">GCS-AN-3</strain>
    </source>
</reference>
<evidence type="ECO:0000313" key="3">
    <source>
        <dbReference type="Proteomes" id="UP000589716"/>
    </source>
</evidence>
<dbReference type="Pfam" id="PF03334">
    <property type="entry name" value="PhaG_MnhG_YufB"/>
    <property type="match status" value="1"/>
</dbReference>
<keyword evidence="1" id="KW-0472">Membrane</keyword>
<proteinExistence type="predicted"/>
<keyword evidence="1" id="KW-1133">Transmembrane helix</keyword>
<gene>
    <name evidence="2" type="ORF">H0I39_01250</name>
</gene>
<dbReference type="RefSeq" id="WP_180549292.1">
    <property type="nucleotide sequence ID" value="NZ_JACCKX010000001.1"/>
</dbReference>
<evidence type="ECO:0000313" key="2">
    <source>
        <dbReference type="EMBL" id="NZA00746.1"/>
    </source>
</evidence>